<accession>A0ABD1DZH6</accession>
<feature type="compositionally biased region" description="Basic and acidic residues" evidence="1">
    <location>
        <begin position="285"/>
        <end position="303"/>
    </location>
</feature>
<feature type="compositionally biased region" description="Pro residues" evidence="1">
    <location>
        <begin position="31"/>
        <end position="55"/>
    </location>
</feature>
<organism evidence="2 3">
    <name type="scientific">Hypothenemus hampei</name>
    <name type="common">Coffee berry borer</name>
    <dbReference type="NCBI Taxonomy" id="57062"/>
    <lineage>
        <taxon>Eukaryota</taxon>
        <taxon>Metazoa</taxon>
        <taxon>Ecdysozoa</taxon>
        <taxon>Arthropoda</taxon>
        <taxon>Hexapoda</taxon>
        <taxon>Insecta</taxon>
        <taxon>Pterygota</taxon>
        <taxon>Neoptera</taxon>
        <taxon>Endopterygota</taxon>
        <taxon>Coleoptera</taxon>
        <taxon>Polyphaga</taxon>
        <taxon>Cucujiformia</taxon>
        <taxon>Curculionidae</taxon>
        <taxon>Scolytinae</taxon>
        <taxon>Hypothenemus</taxon>
    </lineage>
</organism>
<feature type="compositionally biased region" description="Basic and acidic residues" evidence="1">
    <location>
        <begin position="233"/>
        <end position="246"/>
    </location>
</feature>
<sequence length="375" mass="40838">MPAVTVRLLVGSPMPDRSKESSQTKRTPSPVLTPPPSPFPFPPILTSPPHPPTPSPGRSHWRVRELASRGALAVSGGDPPVPVGVAVVEQAAPDRQLTTAMAPAVDPKAAGSIDATGLRQSSSKSQSPAYEDWGVAEVWAERKIVDRIFMAKCDAHKLFKAPLEGVKIKVRGWVSDTGLAREEDPRPLVGGSVVGINQEEVLTVDLTEGPEEEGKQACETAESAITRLTPTPRKIDDKASESPDDEIKSFFQRFMTRKGSTSSIGDGGAISTPGKRTISTTNKRSRPEASPREEEPKKTKHFEDSEKNKIFKIKGMLNSMFRQVLALEKIIASTHKPKREIKDLTISLAKKVELIKCEGLENIIQTALDNKDKQH</sequence>
<keyword evidence="3" id="KW-1185">Reference proteome</keyword>
<feature type="region of interest" description="Disordered" evidence="1">
    <location>
        <begin position="1"/>
        <end position="60"/>
    </location>
</feature>
<evidence type="ECO:0000313" key="2">
    <source>
        <dbReference type="EMBL" id="KAL1487803.1"/>
    </source>
</evidence>
<dbReference type="AlphaFoldDB" id="A0ABD1DZH6"/>
<evidence type="ECO:0000256" key="1">
    <source>
        <dbReference type="SAM" id="MobiDB-lite"/>
    </source>
</evidence>
<feature type="region of interest" description="Disordered" evidence="1">
    <location>
        <begin position="258"/>
        <end position="303"/>
    </location>
</feature>
<dbReference type="EMBL" id="JBDJPC010000018">
    <property type="protein sequence ID" value="KAL1487803.1"/>
    <property type="molecule type" value="Genomic_DNA"/>
</dbReference>
<gene>
    <name evidence="2" type="ORF">ABEB36_015558</name>
</gene>
<reference evidence="2 3" key="1">
    <citation type="submission" date="2024-05" db="EMBL/GenBank/DDBJ databases">
        <title>Genetic variation in Jamaican populations of the coffee berry borer (Hypothenemus hampei).</title>
        <authorList>
            <person name="Errbii M."/>
            <person name="Myrie A."/>
        </authorList>
    </citation>
    <scope>NUCLEOTIDE SEQUENCE [LARGE SCALE GENOMIC DNA]</scope>
    <source>
        <strain evidence="2">JA-Hopewell-2020-01-JO</strain>
        <tissue evidence="2">Whole body</tissue>
    </source>
</reference>
<evidence type="ECO:0000313" key="3">
    <source>
        <dbReference type="Proteomes" id="UP001566132"/>
    </source>
</evidence>
<protein>
    <submittedName>
        <fullName evidence="2">Uncharacterized protein</fullName>
    </submittedName>
</protein>
<dbReference type="Proteomes" id="UP001566132">
    <property type="component" value="Unassembled WGS sequence"/>
</dbReference>
<comment type="caution">
    <text evidence="2">The sequence shown here is derived from an EMBL/GenBank/DDBJ whole genome shotgun (WGS) entry which is preliminary data.</text>
</comment>
<name>A0ABD1DZH6_HYPHA</name>
<proteinExistence type="predicted"/>
<feature type="region of interest" description="Disordered" evidence="1">
    <location>
        <begin position="208"/>
        <end position="246"/>
    </location>
</feature>